<feature type="transmembrane region" description="Helical" evidence="1">
    <location>
        <begin position="138"/>
        <end position="160"/>
    </location>
</feature>
<name>A0A0A2DLE5_9CORY</name>
<evidence type="ECO:0000256" key="1">
    <source>
        <dbReference type="SAM" id="Phobius"/>
    </source>
</evidence>
<evidence type="ECO:0000313" key="3">
    <source>
        <dbReference type="Proteomes" id="UP000030145"/>
    </source>
</evidence>
<gene>
    <name evidence="2" type="ORF">MA47_06515</name>
</gene>
<feature type="transmembrane region" description="Helical" evidence="1">
    <location>
        <begin position="78"/>
        <end position="102"/>
    </location>
</feature>
<comment type="caution">
    <text evidence="2">The sequence shown here is derived from an EMBL/GenBank/DDBJ whole genome shotgun (WGS) entry which is preliminary data.</text>
</comment>
<evidence type="ECO:0000313" key="2">
    <source>
        <dbReference type="EMBL" id="KGM18597.1"/>
    </source>
</evidence>
<proteinExistence type="predicted"/>
<sequence length="393" mass="42952">MNRVLLTNIGLLCGAFVLALWSVNVNALPSRTIPNIVSNSLGLFYVLGPALGLIGAKEMARFKGLVRSRTSGILIGRIAFRSLGYAAVFGILAPSIYLVAQLLTTGSFNLSTDLIMGALTICLQSMTWIAFGAALGLYLPAVVAAALGLFVPFILAAYPVTMGNVAWRQMFGQPYTSCCSVSQQIDPILWKSSILVLGSILAGAFILVLTFNRRQKPVLLTKFFSIVVLGLVACAGYGVAKQGNYDLAVPRPEDAMRCEGDICLWPETPAEQRVANERVWNSLGVRGYRLVDTELVSDRHLLFARTSDEREVRKHILTQLLVHEPELKNSRSCWSSEDGELSLADALPDLELEDLESAVLTSSGKWRGLHGTKQGIDVRMIARHVNRECQGQW</sequence>
<protein>
    <submittedName>
        <fullName evidence="2">Uncharacterized protein</fullName>
    </submittedName>
</protein>
<keyword evidence="1" id="KW-1133">Transmembrane helix</keyword>
<feature type="transmembrane region" description="Helical" evidence="1">
    <location>
        <begin position="37"/>
        <end position="57"/>
    </location>
</feature>
<keyword evidence="1" id="KW-0812">Transmembrane</keyword>
<accession>A0A0A2DLE5</accession>
<keyword evidence="3" id="KW-1185">Reference proteome</keyword>
<feature type="transmembrane region" description="Helical" evidence="1">
    <location>
        <begin position="114"/>
        <end position="131"/>
    </location>
</feature>
<keyword evidence="1" id="KW-0472">Membrane</keyword>
<organism evidence="2 3">
    <name type="scientific">Corynebacterium auriscanis</name>
    <dbReference type="NCBI Taxonomy" id="99807"/>
    <lineage>
        <taxon>Bacteria</taxon>
        <taxon>Bacillati</taxon>
        <taxon>Actinomycetota</taxon>
        <taxon>Actinomycetes</taxon>
        <taxon>Mycobacteriales</taxon>
        <taxon>Corynebacteriaceae</taxon>
        <taxon>Corynebacterium</taxon>
    </lineage>
</organism>
<dbReference type="EMBL" id="JRVJ01000010">
    <property type="protein sequence ID" value="KGM18597.1"/>
    <property type="molecule type" value="Genomic_DNA"/>
</dbReference>
<feature type="transmembrane region" description="Helical" evidence="1">
    <location>
        <begin position="223"/>
        <end position="240"/>
    </location>
</feature>
<reference evidence="2 3" key="1">
    <citation type="submission" date="2014-10" db="EMBL/GenBank/DDBJ databases">
        <title>Whole Genome sequence of Corynebacterium auriscanis strain CIP 106629.</title>
        <authorList>
            <person name="Hassan S.S."/>
            <person name="Jamal S.B."/>
            <person name="Tiwari S."/>
            <person name="Oliveira L.D.C."/>
            <person name="Souza F."/>
            <person name="Mariano D.C."/>
            <person name="Almeida S."/>
            <person name="Dorella F."/>
            <person name="Pereira F."/>
            <person name="Carvalho A."/>
            <person name="Leal C.A."/>
            <person name="Soares S.D.C."/>
            <person name="Figueiredo H.C."/>
            <person name="Silva A."/>
            <person name="Azevedo V.A."/>
        </authorList>
    </citation>
    <scope>NUCLEOTIDE SEQUENCE [LARGE SCALE GENOMIC DNA]</scope>
    <source>
        <strain evidence="2 3">CIP 106629</strain>
    </source>
</reference>
<dbReference type="Proteomes" id="UP000030145">
    <property type="component" value="Unassembled WGS sequence"/>
</dbReference>
<dbReference type="AlphaFoldDB" id="A0A0A2DLE5"/>
<feature type="transmembrane region" description="Helical" evidence="1">
    <location>
        <begin position="192"/>
        <end position="211"/>
    </location>
</feature>